<dbReference type="InterPro" id="IPR036397">
    <property type="entry name" value="RNaseH_sf"/>
</dbReference>
<dbReference type="PROSITE" id="PS50879">
    <property type="entry name" value="RNASE_H_1"/>
    <property type="match status" value="1"/>
</dbReference>
<reference evidence="2 3" key="1">
    <citation type="submission" date="2016-02" db="EMBL/GenBank/DDBJ databases">
        <title>Genome analysis of coral dinoflagellate symbionts highlights evolutionary adaptations to a symbiotic lifestyle.</title>
        <authorList>
            <person name="Aranda M."/>
            <person name="Li Y."/>
            <person name="Liew Y.J."/>
            <person name="Baumgarten S."/>
            <person name="Simakov O."/>
            <person name="Wilson M."/>
            <person name="Piel J."/>
            <person name="Ashoor H."/>
            <person name="Bougouffa S."/>
            <person name="Bajic V.B."/>
            <person name="Ryu T."/>
            <person name="Ravasi T."/>
            <person name="Bayer T."/>
            <person name="Micklem G."/>
            <person name="Kim H."/>
            <person name="Bhak J."/>
            <person name="Lajeunesse T.C."/>
            <person name="Voolstra C.R."/>
        </authorList>
    </citation>
    <scope>NUCLEOTIDE SEQUENCE [LARGE SCALE GENOMIC DNA]</scope>
    <source>
        <strain evidence="2 3">CCMP2467</strain>
    </source>
</reference>
<comment type="caution">
    <text evidence="2">The sequence shown here is derived from an EMBL/GenBank/DDBJ whole genome shotgun (WGS) entry which is preliminary data.</text>
</comment>
<organism evidence="2 3">
    <name type="scientific">Symbiodinium microadriaticum</name>
    <name type="common">Dinoflagellate</name>
    <name type="synonym">Zooxanthella microadriatica</name>
    <dbReference type="NCBI Taxonomy" id="2951"/>
    <lineage>
        <taxon>Eukaryota</taxon>
        <taxon>Sar</taxon>
        <taxon>Alveolata</taxon>
        <taxon>Dinophyceae</taxon>
        <taxon>Suessiales</taxon>
        <taxon>Symbiodiniaceae</taxon>
        <taxon>Symbiodinium</taxon>
    </lineage>
</organism>
<dbReference type="OrthoDB" id="2139127at2759"/>
<dbReference type="Proteomes" id="UP000186817">
    <property type="component" value="Unassembled WGS sequence"/>
</dbReference>
<dbReference type="SUPFAM" id="SSF53098">
    <property type="entry name" value="Ribonuclease H-like"/>
    <property type="match status" value="1"/>
</dbReference>
<sequence length="320" mass="35270">MIEVLPHARTTLPSEASMDLTLYFGGSCVENPGVGGCGAVCYGPKKEVLWEESRRLGRTASNRAELHGLILGLRRLVKTKTDCQHLKVMGDSQLILQFMQGQRKVEDPILRVMVSIARGLASHFPSLLFAQVPHEKNQVAKSLAERRACQQGLVEGEYIVFYPNLCGSSNLIADGRRVNVINDFLACAHTPEILIDARFLASLPSFGHSALTSLGDCEASTLSGKVPMTILGCLKSPLPIIFMGQEAQIRDVIVVEDLPAPMKISSDHPQIARIMKEQNATFAFDSPLRSDLFPEQFQAHRFWEPSEVHFIAAGYGIQEE</sequence>
<evidence type="ECO:0000259" key="1">
    <source>
        <dbReference type="PROSITE" id="PS50879"/>
    </source>
</evidence>
<dbReference type="GO" id="GO:0003676">
    <property type="term" value="F:nucleic acid binding"/>
    <property type="evidence" value="ECO:0007669"/>
    <property type="project" value="InterPro"/>
</dbReference>
<dbReference type="InterPro" id="IPR053151">
    <property type="entry name" value="RNase_H-like"/>
</dbReference>
<dbReference type="Gene3D" id="3.30.420.10">
    <property type="entry name" value="Ribonuclease H-like superfamily/Ribonuclease H"/>
    <property type="match status" value="1"/>
</dbReference>
<dbReference type="PANTHER" id="PTHR47723">
    <property type="entry name" value="OS05G0353850 PROTEIN"/>
    <property type="match status" value="1"/>
</dbReference>
<dbReference type="EMBL" id="LSRX01000210">
    <property type="protein sequence ID" value="OLQ04446.1"/>
    <property type="molecule type" value="Genomic_DNA"/>
</dbReference>
<evidence type="ECO:0000313" key="3">
    <source>
        <dbReference type="Proteomes" id="UP000186817"/>
    </source>
</evidence>
<dbReference type="PANTHER" id="PTHR47723:SF19">
    <property type="entry name" value="POLYNUCLEOTIDYL TRANSFERASE, RIBONUCLEASE H-LIKE SUPERFAMILY PROTEIN"/>
    <property type="match status" value="1"/>
</dbReference>
<accession>A0A1Q9EAJ6</accession>
<keyword evidence="3" id="KW-1185">Reference proteome</keyword>
<dbReference type="InterPro" id="IPR012337">
    <property type="entry name" value="RNaseH-like_sf"/>
</dbReference>
<dbReference type="InterPro" id="IPR002156">
    <property type="entry name" value="RNaseH_domain"/>
</dbReference>
<evidence type="ECO:0000313" key="2">
    <source>
        <dbReference type="EMBL" id="OLQ04446.1"/>
    </source>
</evidence>
<feature type="domain" description="RNase H type-1" evidence="1">
    <location>
        <begin position="16"/>
        <end position="149"/>
    </location>
</feature>
<dbReference type="GO" id="GO:0004523">
    <property type="term" value="F:RNA-DNA hybrid ribonuclease activity"/>
    <property type="evidence" value="ECO:0007669"/>
    <property type="project" value="InterPro"/>
</dbReference>
<name>A0A1Q9EAJ6_SYMMI</name>
<protein>
    <recommendedName>
        <fullName evidence="1">RNase H type-1 domain-containing protein</fullName>
    </recommendedName>
</protein>
<proteinExistence type="predicted"/>
<dbReference type="CDD" id="cd09279">
    <property type="entry name" value="RNase_HI_like"/>
    <property type="match status" value="1"/>
</dbReference>
<gene>
    <name evidence="2" type="ORF">AK812_SmicGene12473</name>
</gene>
<dbReference type="Pfam" id="PF13456">
    <property type="entry name" value="RVT_3"/>
    <property type="match status" value="1"/>
</dbReference>
<dbReference type="AlphaFoldDB" id="A0A1Q9EAJ6"/>